<organism evidence="3 4">
    <name type="scientific">Trypanosoma equiperdum</name>
    <dbReference type="NCBI Taxonomy" id="5694"/>
    <lineage>
        <taxon>Eukaryota</taxon>
        <taxon>Discoba</taxon>
        <taxon>Euglenozoa</taxon>
        <taxon>Kinetoplastea</taxon>
        <taxon>Metakinetoplastina</taxon>
        <taxon>Trypanosomatida</taxon>
        <taxon>Trypanosomatidae</taxon>
        <taxon>Trypanosoma</taxon>
    </lineage>
</organism>
<dbReference type="PANTHER" id="PTHR13371">
    <property type="entry name" value="GLYCINE-, GLUTAMATE-, THIENYLCYCLOHEXYLPIPERIDINE-BINDING PROTEIN"/>
    <property type="match status" value="1"/>
</dbReference>
<dbReference type="Pfam" id="PF21038">
    <property type="entry name" value="CEP104_N"/>
    <property type="match status" value="1"/>
</dbReference>
<sequence length="861" mass="95729">MVGLIPYDIVYRSSEDNEFPITGLGNGLATSSENVECFSTTNPSNHAVAEQHCSGKGWQSARFASMPQELVLRFPGNAELVNLRILSHESKIMSKMEVRLYALDDGDEVNGVGGHYGLEAPSFREVRFLKLGSVNFSSNEHTNYRSKERKTVHLHAKAYFLKLLFHAPHQNAFNRFKQIGVYSIECSGQISKRIPRHVDHAVVSSCIVSQTPVERDHTRESSNYNGSGVKLPPLQLEQQQYQLQHLLQEQDRQGEGERSPVETPVRNIITQDEGMPAFRSVRILEFEDFFVRRSAELLMLKNQAISMDDFDTAKACQDRIKLMNRRSKRIYQAEQDKVQAIIDEDFDAAKEAKQQMDTMIEKVYNDVQVPQLRQVPDPLEYSSDTFSEDAPQDGRRSGAEAIGLSIGCSGDRYGMCGERNEKMCWSAERQKLAPEGEYQDLPSGPTGDSGMSPFDGAGSDLGPSIFDDFDKDTGQKLDAQNIWHQKGQEIADAKCNNDDWNAQERPPGANQDVSVSDGTDEYAIGGRLQPWEEGVVREIMEASGETDMPKLPDVGGRKFSEMQNLNNVVGLFTTACLYSSNFKLRESALSVLASKMTTLYESSPVSIEEGVLRYLDLSGYGLQDHIPAVANAACAFVRSVLEDEANVFEEVMCPVVNLLPRLLCCAADYNPRLREEAMSTLALFVRKPEIGKGVILSAVLADPVDKDRRRLSHTHARTQLARLSVLKDLAANGGLQVRGSAGSMGKHNENAWSRLLQPCLNHQSSEVRDLAVSTASYLISEEKLVLTKRRAGEIDNVSIRDQLKAAAELLRAQRDGEAPSSPNSAAAFTPFSMRQRTPNVKPEKALGKKCRKAPKAQERQV</sequence>
<dbReference type="GO" id="GO:0005929">
    <property type="term" value="C:cilium"/>
    <property type="evidence" value="ECO:0007669"/>
    <property type="project" value="TreeGrafter"/>
</dbReference>
<dbReference type="Gene3D" id="1.25.10.10">
    <property type="entry name" value="Leucine-rich Repeat Variant"/>
    <property type="match status" value="1"/>
</dbReference>
<name>A0A1G4IH83_TRYEQ</name>
<dbReference type="PANTHER" id="PTHR13371:SF3">
    <property type="entry name" value="TOG DOMAIN-CONTAINING PROTEIN"/>
    <property type="match status" value="1"/>
</dbReference>
<dbReference type="InterPro" id="IPR011989">
    <property type="entry name" value="ARM-like"/>
</dbReference>
<reference evidence="3" key="1">
    <citation type="submission" date="2016-09" db="EMBL/GenBank/DDBJ databases">
        <authorList>
            <person name="Hebert L."/>
            <person name="Moumen B."/>
        </authorList>
    </citation>
    <scope>NUCLEOTIDE SEQUENCE [LARGE SCALE GENOMIC DNA]</scope>
    <source>
        <strain evidence="3">OVI</strain>
    </source>
</reference>
<feature type="region of interest" description="Disordered" evidence="1">
    <location>
        <begin position="813"/>
        <end position="861"/>
    </location>
</feature>
<proteinExistence type="predicted"/>
<dbReference type="Pfam" id="PF21040">
    <property type="entry name" value="CEP104-like_TOG"/>
    <property type="match status" value="1"/>
</dbReference>
<evidence type="ECO:0000313" key="3">
    <source>
        <dbReference type="EMBL" id="SCU71801.1"/>
    </source>
</evidence>
<keyword evidence="4" id="KW-1185">Reference proteome</keyword>
<dbReference type="InterPro" id="IPR048739">
    <property type="entry name" value="CEP104_N"/>
</dbReference>
<accession>A0A1G4IH83</accession>
<dbReference type="SUPFAM" id="SSF48371">
    <property type="entry name" value="ARM repeat"/>
    <property type="match status" value="1"/>
</dbReference>
<dbReference type="InterPro" id="IPR016024">
    <property type="entry name" value="ARM-type_fold"/>
</dbReference>
<dbReference type="AlphaFoldDB" id="A0A1G4IH83"/>
<dbReference type="Proteomes" id="UP000195570">
    <property type="component" value="Unassembled WGS sequence"/>
</dbReference>
<feature type="domain" description="Centrosomal protein CEP104 N-terminal" evidence="2">
    <location>
        <begin position="57"/>
        <end position="188"/>
    </location>
</feature>
<evidence type="ECO:0000259" key="2">
    <source>
        <dbReference type="Pfam" id="PF21038"/>
    </source>
</evidence>
<dbReference type="VEuPathDB" id="TriTrypDB:TEOVI_000338200"/>
<feature type="region of interest" description="Disordered" evidence="1">
    <location>
        <begin position="378"/>
        <end position="397"/>
    </location>
</feature>
<feature type="region of interest" description="Disordered" evidence="1">
    <location>
        <begin position="436"/>
        <end position="472"/>
    </location>
</feature>
<evidence type="ECO:0000256" key="1">
    <source>
        <dbReference type="SAM" id="MobiDB-lite"/>
    </source>
</evidence>
<protein>
    <recommendedName>
        <fullName evidence="2">Centrosomal protein CEP104 N-terminal domain-containing protein</fullName>
    </recommendedName>
</protein>
<dbReference type="GeneID" id="92377322"/>
<evidence type="ECO:0000313" key="4">
    <source>
        <dbReference type="Proteomes" id="UP000195570"/>
    </source>
</evidence>
<feature type="compositionally biased region" description="Polar residues" evidence="1">
    <location>
        <begin position="820"/>
        <end position="838"/>
    </location>
</feature>
<gene>
    <name evidence="3" type="ORF">TEOVI_000338200</name>
</gene>
<dbReference type="InterPro" id="IPR052607">
    <property type="entry name" value="CEP104-like"/>
</dbReference>
<dbReference type="EMBL" id="CZPT02001737">
    <property type="protein sequence ID" value="SCU71801.1"/>
    <property type="molecule type" value="Genomic_DNA"/>
</dbReference>
<dbReference type="RefSeq" id="XP_067082397.1">
    <property type="nucleotide sequence ID" value="XM_067226296.1"/>
</dbReference>
<comment type="caution">
    <text evidence="3">The sequence shown here is derived from an EMBL/GenBank/DDBJ whole genome shotgun (WGS) entry which is preliminary data.</text>
</comment>